<keyword evidence="5" id="KW-1185">Reference proteome</keyword>
<dbReference type="RefSeq" id="WP_115414457.1">
    <property type="nucleotide sequence ID" value="NZ_CP031356.1"/>
</dbReference>
<reference evidence="4 6" key="2">
    <citation type="submission" date="2018-08" db="EMBL/GenBank/DDBJ databases">
        <title>Brachybacterium saurashtrense DSM 23186.</title>
        <authorList>
            <person name="Li Y."/>
        </authorList>
    </citation>
    <scope>NUCLEOTIDE SEQUENCE [LARGE SCALE GENOMIC DNA]</scope>
    <source>
        <strain evidence="4 6">DSM 23186</strain>
    </source>
</reference>
<dbReference type="Proteomes" id="UP000254236">
    <property type="component" value="Chromosome"/>
</dbReference>
<feature type="domain" description="Xylose isomerase-like TIM barrel" evidence="2">
    <location>
        <begin position="22"/>
        <end position="326"/>
    </location>
</feature>
<keyword evidence="1" id="KW-0119">Carbohydrate metabolism</keyword>
<evidence type="ECO:0000313" key="3">
    <source>
        <dbReference type="EMBL" id="AXK46710.1"/>
    </source>
</evidence>
<dbReference type="SUPFAM" id="SSF51658">
    <property type="entry name" value="Xylose isomerase-like"/>
    <property type="match status" value="1"/>
</dbReference>
<dbReference type="EMBL" id="QSWH01000004">
    <property type="protein sequence ID" value="RRR22424.1"/>
    <property type="molecule type" value="Genomic_DNA"/>
</dbReference>
<gene>
    <name evidence="3" type="ORF">DWV08_14565</name>
    <name evidence="4" type="ORF">DXU92_09180</name>
</gene>
<evidence type="ECO:0000256" key="1">
    <source>
        <dbReference type="ARBA" id="ARBA00023277"/>
    </source>
</evidence>
<name>A0A345YS08_9MICO</name>
<accession>A0A345YS08</accession>
<dbReference type="PANTHER" id="PTHR12110">
    <property type="entry name" value="HYDROXYPYRUVATE ISOMERASE"/>
    <property type="match status" value="1"/>
</dbReference>
<dbReference type="Gene3D" id="3.20.20.150">
    <property type="entry name" value="Divalent-metal-dependent TIM barrel enzymes"/>
    <property type="match status" value="1"/>
</dbReference>
<keyword evidence="4" id="KW-0413">Isomerase</keyword>
<dbReference type="Proteomes" id="UP000282185">
    <property type="component" value="Unassembled WGS sequence"/>
</dbReference>
<dbReference type="PANTHER" id="PTHR12110:SF21">
    <property type="entry name" value="XYLOSE ISOMERASE-LIKE TIM BARREL DOMAIN-CONTAINING PROTEIN"/>
    <property type="match status" value="1"/>
</dbReference>
<evidence type="ECO:0000259" key="2">
    <source>
        <dbReference type="Pfam" id="PF01261"/>
    </source>
</evidence>
<proteinExistence type="predicted"/>
<evidence type="ECO:0000313" key="4">
    <source>
        <dbReference type="EMBL" id="RRR22424.1"/>
    </source>
</evidence>
<reference evidence="3 5" key="1">
    <citation type="submission" date="2018-07" db="EMBL/GenBank/DDBJ databases">
        <title>Brachybacterium saurashtrense DSM 23186 genome sequence.</title>
        <authorList>
            <person name="Guo L."/>
        </authorList>
    </citation>
    <scope>NUCLEOTIDE SEQUENCE [LARGE SCALE GENOMIC DNA]</scope>
    <source>
        <strain evidence="3 5">DSM 23186</strain>
    </source>
</reference>
<dbReference type="InterPro" id="IPR013022">
    <property type="entry name" value="Xyl_isomerase-like_TIM-brl"/>
</dbReference>
<dbReference type="AlphaFoldDB" id="A0A345YS08"/>
<dbReference type="InterPro" id="IPR050312">
    <property type="entry name" value="IolE/XylAMocC-like"/>
</dbReference>
<evidence type="ECO:0000313" key="6">
    <source>
        <dbReference type="Proteomes" id="UP000282185"/>
    </source>
</evidence>
<dbReference type="InterPro" id="IPR036237">
    <property type="entry name" value="Xyl_isomerase-like_sf"/>
</dbReference>
<protein>
    <submittedName>
        <fullName evidence="4">Sugar phosphate isomerase/epimerase</fullName>
    </submittedName>
</protein>
<dbReference type="OrthoDB" id="9779184at2"/>
<dbReference type="EMBL" id="CP031356">
    <property type="protein sequence ID" value="AXK46710.1"/>
    <property type="molecule type" value="Genomic_DNA"/>
</dbReference>
<evidence type="ECO:0000313" key="5">
    <source>
        <dbReference type="Proteomes" id="UP000254236"/>
    </source>
</evidence>
<dbReference type="Pfam" id="PF01261">
    <property type="entry name" value="AP_endonuc_2"/>
    <property type="match status" value="1"/>
</dbReference>
<sequence length="340" mass="36801">MALTYGAYTACLQGRTLEEALDVLAAAGLSGAEINTGGFIPAPHAPVDLLLASERARTDYLRIFKERGIALTGLTVSGNPLSPLPTEGLPRAHDLRRTIELAGKLGVRDVVAMSGTPGTDAGARYPAWIVNPWNGIDLEILEYQWSVAVPFWKEIDALAREHDVQVALEMHPRNLVFSPLTFEQFAQRVEPTNIGVNLDPSHLYWQQMDPIACIERLGRHITHVHAKDTAVLPGAALRGVLDTVFGPVPEDPAQRTPTGIGHYCSTWPEDPAWRFVALGEGHTPGQTHDVDYWASVLAALAAVNPALNVNIEHEDAAYSQVDGLERGARTLLAAAERAGV</sequence>
<organism evidence="4 6">
    <name type="scientific">Brachybacterium saurashtrense</name>
    <dbReference type="NCBI Taxonomy" id="556288"/>
    <lineage>
        <taxon>Bacteria</taxon>
        <taxon>Bacillati</taxon>
        <taxon>Actinomycetota</taxon>
        <taxon>Actinomycetes</taxon>
        <taxon>Micrococcales</taxon>
        <taxon>Dermabacteraceae</taxon>
        <taxon>Brachybacterium</taxon>
    </lineage>
</organism>
<dbReference type="KEGG" id="bsau:DWV08_14565"/>
<dbReference type="GO" id="GO:0016853">
    <property type="term" value="F:isomerase activity"/>
    <property type="evidence" value="ECO:0007669"/>
    <property type="project" value="UniProtKB-KW"/>
</dbReference>